<keyword evidence="2" id="KW-1185">Reference proteome</keyword>
<accession>A0A804LC93</accession>
<reference evidence="2" key="1">
    <citation type="submission" date="2015-12" db="EMBL/GenBank/DDBJ databases">
        <title>Update maize B73 reference genome by single molecule sequencing technologies.</title>
        <authorList>
            <consortium name="Maize Genome Sequencing Project"/>
            <person name="Ware D."/>
        </authorList>
    </citation>
    <scope>NUCLEOTIDE SEQUENCE [LARGE SCALE GENOMIC DNA]</scope>
    <source>
        <strain evidence="2">cv. B73</strain>
    </source>
</reference>
<reference evidence="1" key="3">
    <citation type="submission" date="2021-05" db="UniProtKB">
        <authorList>
            <consortium name="EnsemblPlants"/>
        </authorList>
    </citation>
    <scope>IDENTIFICATION</scope>
    <source>
        <strain evidence="1">cv. B73</strain>
    </source>
</reference>
<proteinExistence type="predicted"/>
<reference evidence="1" key="2">
    <citation type="submission" date="2019-07" db="EMBL/GenBank/DDBJ databases">
        <authorList>
            <person name="Seetharam A."/>
            <person name="Woodhouse M."/>
            <person name="Cannon E."/>
        </authorList>
    </citation>
    <scope>NUCLEOTIDE SEQUENCE [LARGE SCALE GENOMIC DNA]</scope>
    <source>
        <strain evidence="1">cv. B73</strain>
    </source>
</reference>
<dbReference type="Proteomes" id="UP000007305">
    <property type="component" value="Chromosome 1"/>
</dbReference>
<protein>
    <submittedName>
        <fullName evidence="1">Uncharacterized protein</fullName>
    </submittedName>
</protein>
<evidence type="ECO:0000313" key="2">
    <source>
        <dbReference type="Proteomes" id="UP000007305"/>
    </source>
</evidence>
<sequence>MLSFCTPLQFYHPRRSPLPVMVARRRRPVRVAFQWHGAGALPPAPDLDQPVQLLELPHGRLLSEHPAARRRCPGGRLVDLHGDRAGSRRLGLVLPLLSGPGAGPARVPPVRRVPRRRGASGRDALELGDHAAERAARGRAVGQHDLAKLGRAEAGAGGVEPLLHLRVQLVVLEPQVVAGQRLEGLEVAERELDVHVQPARAHHRGVHGVLAPAHGEHHDTLLAAARRDAVHEAQHPGRARLRVPAAALQVPVQVLDEDERARGGVQEQR</sequence>
<name>A0A804LC93_MAIZE</name>
<dbReference type="Gramene" id="Zm00001eb000940_T001">
    <property type="protein sequence ID" value="Zm00001eb000940_P001"/>
    <property type="gene ID" value="Zm00001eb000940"/>
</dbReference>
<dbReference type="InParanoid" id="A0A804LC93"/>
<organism evidence="1 2">
    <name type="scientific">Zea mays</name>
    <name type="common">Maize</name>
    <dbReference type="NCBI Taxonomy" id="4577"/>
    <lineage>
        <taxon>Eukaryota</taxon>
        <taxon>Viridiplantae</taxon>
        <taxon>Streptophyta</taxon>
        <taxon>Embryophyta</taxon>
        <taxon>Tracheophyta</taxon>
        <taxon>Spermatophyta</taxon>
        <taxon>Magnoliopsida</taxon>
        <taxon>Liliopsida</taxon>
        <taxon>Poales</taxon>
        <taxon>Poaceae</taxon>
        <taxon>PACMAD clade</taxon>
        <taxon>Panicoideae</taxon>
        <taxon>Andropogonodae</taxon>
        <taxon>Andropogoneae</taxon>
        <taxon>Tripsacinae</taxon>
        <taxon>Zea</taxon>
    </lineage>
</organism>
<dbReference type="EnsemblPlants" id="Zm00001eb000940_T001">
    <property type="protein sequence ID" value="Zm00001eb000940_P001"/>
    <property type="gene ID" value="Zm00001eb000940"/>
</dbReference>
<evidence type="ECO:0000313" key="1">
    <source>
        <dbReference type="EnsemblPlants" id="Zm00001eb000940_P001"/>
    </source>
</evidence>
<dbReference type="AlphaFoldDB" id="A0A804LC93"/>